<gene>
    <name evidence="4" type="ORF">SteCoe_17664</name>
</gene>
<evidence type="ECO:0000313" key="4">
    <source>
        <dbReference type="EMBL" id="OMJ81782.1"/>
    </source>
</evidence>
<evidence type="ECO:0000256" key="3">
    <source>
        <dbReference type="ARBA" id="ARBA00022737"/>
    </source>
</evidence>
<accession>A0A1R2BYB4</accession>
<dbReference type="GO" id="GO:0005829">
    <property type="term" value="C:cytosol"/>
    <property type="evidence" value="ECO:0007669"/>
    <property type="project" value="TreeGrafter"/>
</dbReference>
<dbReference type="GO" id="GO:0006913">
    <property type="term" value="P:nucleocytoplasmic transport"/>
    <property type="evidence" value="ECO:0007669"/>
    <property type="project" value="TreeGrafter"/>
</dbReference>
<dbReference type="InterPro" id="IPR001611">
    <property type="entry name" value="Leu-rich_rpt"/>
</dbReference>
<sequence>MSDLAWEIAYLEKNQNPTDSSGRVLSLISAQSSNLKDKDIQALANALKKNSVFKGGIRLDENHLTDLGIIYLIRALQVSESSIDYLNLSFNNLKDRSGVYIGELLTQGYKLKELHLRGCCIENLGVQRIFETLSISLLQILDIGIVHNPGMHIIGKYLPRAKELKELILQQGDPWDNMAIRAFISGMKDNISILNLQIINCENEEFIDEVQGITDRNRGFFEQGEVERQQAQSLDPKVFAEEIQGYIENSIQNLPVRVYLSNSLGTLLNDGVFQLMKFRFNEQNPSKNTAVNNIKWLIRFILDKAKNS</sequence>
<dbReference type="Proteomes" id="UP000187209">
    <property type="component" value="Unassembled WGS sequence"/>
</dbReference>
<evidence type="ECO:0000313" key="5">
    <source>
        <dbReference type="Proteomes" id="UP000187209"/>
    </source>
</evidence>
<name>A0A1R2BYB4_9CILI</name>
<dbReference type="GO" id="GO:0005634">
    <property type="term" value="C:nucleus"/>
    <property type="evidence" value="ECO:0007669"/>
    <property type="project" value="TreeGrafter"/>
</dbReference>
<keyword evidence="2" id="KW-0433">Leucine-rich repeat</keyword>
<comment type="caution">
    <text evidence="4">The sequence shown here is derived from an EMBL/GenBank/DDBJ whole genome shotgun (WGS) entry which is preliminary data.</text>
</comment>
<keyword evidence="5" id="KW-1185">Reference proteome</keyword>
<dbReference type="Gene3D" id="3.80.10.10">
    <property type="entry name" value="Ribonuclease Inhibitor"/>
    <property type="match status" value="1"/>
</dbReference>
<dbReference type="GO" id="GO:0048471">
    <property type="term" value="C:perinuclear region of cytoplasm"/>
    <property type="evidence" value="ECO:0007669"/>
    <property type="project" value="TreeGrafter"/>
</dbReference>
<dbReference type="PANTHER" id="PTHR24113">
    <property type="entry name" value="RAN GTPASE-ACTIVATING PROTEIN 1"/>
    <property type="match status" value="1"/>
</dbReference>
<dbReference type="EMBL" id="MPUH01000366">
    <property type="protein sequence ID" value="OMJ81782.1"/>
    <property type="molecule type" value="Genomic_DNA"/>
</dbReference>
<dbReference type="OrthoDB" id="120976at2759"/>
<dbReference type="GO" id="GO:0005096">
    <property type="term" value="F:GTPase activator activity"/>
    <property type="evidence" value="ECO:0007669"/>
    <property type="project" value="UniProtKB-KW"/>
</dbReference>
<dbReference type="GO" id="GO:0031267">
    <property type="term" value="F:small GTPase binding"/>
    <property type="evidence" value="ECO:0007669"/>
    <property type="project" value="TreeGrafter"/>
</dbReference>
<keyword evidence="1" id="KW-0343">GTPase activation</keyword>
<organism evidence="4 5">
    <name type="scientific">Stentor coeruleus</name>
    <dbReference type="NCBI Taxonomy" id="5963"/>
    <lineage>
        <taxon>Eukaryota</taxon>
        <taxon>Sar</taxon>
        <taxon>Alveolata</taxon>
        <taxon>Ciliophora</taxon>
        <taxon>Postciliodesmatophora</taxon>
        <taxon>Heterotrichea</taxon>
        <taxon>Heterotrichida</taxon>
        <taxon>Stentoridae</taxon>
        <taxon>Stentor</taxon>
    </lineage>
</organism>
<reference evidence="4 5" key="1">
    <citation type="submission" date="2016-11" db="EMBL/GenBank/DDBJ databases">
        <title>The macronuclear genome of Stentor coeruleus: a giant cell with tiny introns.</title>
        <authorList>
            <person name="Slabodnick M."/>
            <person name="Ruby J.G."/>
            <person name="Reiff S.B."/>
            <person name="Swart E.C."/>
            <person name="Gosai S."/>
            <person name="Prabakaran S."/>
            <person name="Witkowska E."/>
            <person name="Larue G.E."/>
            <person name="Fisher S."/>
            <person name="Freeman R.M."/>
            <person name="Gunawardena J."/>
            <person name="Chu W."/>
            <person name="Stover N.A."/>
            <person name="Gregory B.D."/>
            <person name="Nowacki M."/>
            <person name="Derisi J."/>
            <person name="Roy S.W."/>
            <person name="Marshall W.F."/>
            <person name="Sood P."/>
        </authorList>
    </citation>
    <scope>NUCLEOTIDE SEQUENCE [LARGE SCALE GENOMIC DNA]</scope>
    <source>
        <strain evidence="4">WM001</strain>
    </source>
</reference>
<protein>
    <submittedName>
        <fullName evidence="4">Uncharacterized protein</fullName>
    </submittedName>
</protein>
<dbReference type="InterPro" id="IPR032675">
    <property type="entry name" value="LRR_dom_sf"/>
</dbReference>
<dbReference type="PANTHER" id="PTHR24113:SF12">
    <property type="entry name" value="RAN GTPASE-ACTIVATING PROTEIN 1"/>
    <property type="match status" value="1"/>
</dbReference>
<dbReference type="Pfam" id="PF13516">
    <property type="entry name" value="LRR_6"/>
    <property type="match status" value="1"/>
</dbReference>
<proteinExistence type="predicted"/>
<keyword evidence="3" id="KW-0677">Repeat</keyword>
<evidence type="ECO:0000256" key="1">
    <source>
        <dbReference type="ARBA" id="ARBA00022468"/>
    </source>
</evidence>
<dbReference type="AlphaFoldDB" id="A0A1R2BYB4"/>
<dbReference type="SUPFAM" id="SSF52047">
    <property type="entry name" value="RNI-like"/>
    <property type="match status" value="1"/>
</dbReference>
<dbReference type="InterPro" id="IPR027038">
    <property type="entry name" value="RanGap"/>
</dbReference>
<evidence type="ECO:0000256" key="2">
    <source>
        <dbReference type="ARBA" id="ARBA00022614"/>
    </source>
</evidence>